<feature type="domain" description="NAD-dependent epimerase/dehydratase" evidence="1">
    <location>
        <begin position="4"/>
        <end position="235"/>
    </location>
</feature>
<dbReference type="GO" id="GO:0004029">
    <property type="term" value="F:aldehyde dehydrogenase (NAD+) activity"/>
    <property type="evidence" value="ECO:0007669"/>
    <property type="project" value="TreeGrafter"/>
</dbReference>
<evidence type="ECO:0000259" key="1">
    <source>
        <dbReference type="Pfam" id="PF01370"/>
    </source>
</evidence>
<name>A0AAN8N4N4_9PEZI</name>
<reference evidence="2 3" key="1">
    <citation type="submission" date="2019-10" db="EMBL/GenBank/DDBJ databases">
        <authorList>
            <person name="Palmer J.M."/>
        </authorList>
    </citation>
    <scope>NUCLEOTIDE SEQUENCE [LARGE SCALE GENOMIC DNA]</scope>
    <source>
        <strain evidence="2 3">TWF718</strain>
    </source>
</reference>
<dbReference type="AlphaFoldDB" id="A0AAN8N4N4"/>
<dbReference type="SUPFAM" id="SSF51735">
    <property type="entry name" value="NAD(P)-binding Rossmann-fold domains"/>
    <property type="match status" value="1"/>
</dbReference>
<gene>
    <name evidence="2" type="ORF">TWF718_000712</name>
</gene>
<dbReference type="InterPro" id="IPR036291">
    <property type="entry name" value="NAD(P)-bd_dom_sf"/>
</dbReference>
<dbReference type="PANTHER" id="PTHR48079:SF6">
    <property type="entry name" value="NAD(P)-BINDING DOMAIN-CONTAINING PROTEIN-RELATED"/>
    <property type="match status" value="1"/>
</dbReference>
<dbReference type="Pfam" id="PF01370">
    <property type="entry name" value="Epimerase"/>
    <property type="match status" value="1"/>
</dbReference>
<sequence>MAKIFILGATGYLGGTILDHLSTTYPALSITAMARDQDKANLITAVYPSVRTVIGNLDSSDIIIPESSAADIIITAADCDHPDHVKYIYEGMAKNTSGKPIYLIHTSGTGVLIDLSFERAGESKQSAISDKVWDDVEDIEEIYNLPMDQMHKPVESQVQAPPLEKNPNIKYAIVSPPLIYGVGSGPVNKLNTLCPWLFQTIVKNGKGFTLGKGDCGWSNVHVGDLADLYALLVGEALKEDGGKATWGRAGGWYFAENGMDKWCDVAREVTRISYEKGYLKSTEVEGLGVEKVQELNAIGPYVWGTNSVSKASRARRELGWEPKRKSMWELIPEDIDIMEKKLGMSAAA</sequence>
<dbReference type="InterPro" id="IPR051783">
    <property type="entry name" value="NAD(P)-dependent_oxidoreduct"/>
</dbReference>
<keyword evidence="3" id="KW-1185">Reference proteome</keyword>
<dbReference type="PANTHER" id="PTHR48079">
    <property type="entry name" value="PROTEIN YEEZ"/>
    <property type="match status" value="1"/>
</dbReference>
<protein>
    <recommendedName>
        <fullName evidence="1">NAD-dependent epimerase/dehydratase domain-containing protein</fullName>
    </recommendedName>
</protein>
<comment type="caution">
    <text evidence="2">The sequence shown here is derived from an EMBL/GenBank/DDBJ whole genome shotgun (WGS) entry which is preliminary data.</text>
</comment>
<proteinExistence type="predicted"/>
<dbReference type="GO" id="GO:0005737">
    <property type="term" value="C:cytoplasm"/>
    <property type="evidence" value="ECO:0007669"/>
    <property type="project" value="TreeGrafter"/>
</dbReference>
<evidence type="ECO:0000313" key="2">
    <source>
        <dbReference type="EMBL" id="KAK6356351.1"/>
    </source>
</evidence>
<dbReference type="Gene3D" id="3.40.50.720">
    <property type="entry name" value="NAD(P)-binding Rossmann-like Domain"/>
    <property type="match status" value="1"/>
</dbReference>
<accession>A0AAN8N4N4</accession>
<dbReference type="Proteomes" id="UP001313282">
    <property type="component" value="Unassembled WGS sequence"/>
</dbReference>
<dbReference type="InterPro" id="IPR001509">
    <property type="entry name" value="Epimerase_deHydtase"/>
</dbReference>
<organism evidence="2 3">
    <name type="scientific">Orbilia javanica</name>
    <dbReference type="NCBI Taxonomy" id="47235"/>
    <lineage>
        <taxon>Eukaryota</taxon>
        <taxon>Fungi</taxon>
        <taxon>Dikarya</taxon>
        <taxon>Ascomycota</taxon>
        <taxon>Pezizomycotina</taxon>
        <taxon>Orbiliomycetes</taxon>
        <taxon>Orbiliales</taxon>
        <taxon>Orbiliaceae</taxon>
        <taxon>Orbilia</taxon>
    </lineage>
</organism>
<evidence type="ECO:0000313" key="3">
    <source>
        <dbReference type="Proteomes" id="UP001313282"/>
    </source>
</evidence>
<dbReference type="EMBL" id="JAVHNR010000001">
    <property type="protein sequence ID" value="KAK6356351.1"/>
    <property type="molecule type" value="Genomic_DNA"/>
</dbReference>